<dbReference type="PANTHER" id="PTHR39515:SF2">
    <property type="entry name" value="HTH-TYPE TRANSCRIPTIONAL REGULATOR RV0880"/>
    <property type="match status" value="1"/>
</dbReference>
<name>A0A7R7DU10_9ACTN</name>
<dbReference type="InterPro" id="IPR000835">
    <property type="entry name" value="HTH_MarR-typ"/>
</dbReference>
<gene>
    <name evidence="5" type="ORF">Athai_52540</name>
</gene>
<dbReference type="InterPro" id="IPR023187">
    <property type="entry name" value="Tscrpt_reg_MarR-type_CS"/>
</dbReference>
<evidence type="ECO:0000313" key="6">
    <source>
        <dbReference type="Proteomes" id="UP000611640"/>
    </source>
</evidence>
<dbReference type="InterPro" id="IPR036388">
    <property type="entry name" value="WH-like_DNA-bd_sf"/>
</dbReference>
<sequence>MGEDALADELRQAIGQLVRAVRSADTMPPGEAAVLGYLDRDGPQTTADLAYRRRVSHQSAAKTVQTLLGTGLVRTGPHPRDGRKLLVSITDAGRLRLRQERARRSGSLDGAIRDALDATERRQLRACVPLLDRLTATISAR</sequence>
<proteinExistence type="predicted"/>
<dbReference type="SMART" id="SM00347">
    <property type="entry name" value="HTH_MARR"/>
    <property type="match status" value="1"/>
</dbReference>
<dbReference type="Proteomes" id="UP000611640">
    <property type="component" value="Chromosome"/>
</dbReference>
<evidence type="ECO:0000256" key="3">
    <source>
        <dbReference type="ARBA" id="ARBA00023163"/>
    </source>
</evidence>
<keyword evidence="1" id="KW-0805">Transcription regulation</keyword>
<dbReference type="GO" id="GO:0003677">
    <property type="term" value="F:DNA binding"/>
    <property type="evidence" value="ECO:0007669"/>
    <property type="project" value="UniProtKB-KW"/>
</dbReference>
<evidence type="ECO:0000256" key="2">
    <source>
        <dbReference type="ARBA" id="ARBA00023125"/>
    </source>
</evidence>
<keyword evidence="2" id="KW-0238">DNA-binding</keyword>
<dbReference type="SUPFAM" id="SSF46785">
    <property type="entry name" value="Winged helix' DNA-binding domain"/>
    <property type="match status" value="1"/>
</dbReference>
<evidence type="ECO:0000313" key="5">
    <source>
        <dbReference type="EMBL" id="BCJ37751.1"/>
    </source>
</evidence>
<dbReference type="KEGG" id="atl:Athai_52540"/>
<dbReference type="PROSITE" id="PS01117">
    <property type="entry name" value="HTH_MARR_1"/>
    <property type="match status" value="1"/>
</dbReference>
<dbReference type="Gene3D" id="1.10.10.10">
    <property type="entry name" value="Winged helix-like DNA-binding domain superfamily/Winged helix DNA-binding domain"/>
    <property type="match status" value="1"/>
</dbReference>
<dbReference type="Pfam" id="PF12802">
    <property type="entry name" value="MarR_2"/>
    <property type="match status" value="1"/>
</dbReference>
<dbReference type="GO" id="GO:0003700">
    <property type="term" value="F:DNA-binding transcription factor activity"/>
    <property type="evidence" value="ECO:0007669"/>
    <property type="project" value="InterPro"/>
</dbReference>
<keyword evidence="6" id="KW-1185">Reference proteome</keyword>
<protein>
    <submittedName>
        <fullName evidence="5">MarR family transcriptional regulator</fullName>
    </submittedName>
</protein>
<evidence type="ECO:0000256" key="1">
    <source>
        <dbReference type="ARBA" id="ARBA00023015"/>
    </source>
</evidence>
<dbReference type="Gene3D" id="1.10.287.100">
    <property type="match status" value="1"/>
</dbReference>
<dbReference type="InterPro" id="IPR052526">
    <property type="entry name" value="HTH-type_Bedaq_tolerance"/>
</dbReference>
<dbReference type="InterPro" id="IPR036390">
    <property type="entry name" value="WH_DNA-bd_sf"/>
</dbReference>
<feature type="domain" description="HTH marR-type" evidence="4">
    <location>
        <begin position="3"/>
        <end position="136"/>
    </location>
</feature>
<dbReference type="EMBL" id="AP023355">
    <property type="protein sequence ID" value="BCJ37751.1"/>
    <property type="molecule type" value="Genomic_DNA"/>
</dbReference>
<keyword evidence="3" id="KW-0804">Transcription</keyword>
<evidence type="ECO:0000259" key="4">
    <source>
        <dbReference type="PROSITE" id="PS50995"/>
    </source>
</evidence>
<dbReference type="RefSeq" id="WP_203963912.1">
    <property type="nucleotide sequence ID" value="NZ_AP023355.1"/>
</dbReference>
<dbReference type="AlphaFoldDB" id="A0A7R7DU10"/>
<dbReference type="PANTHER" id="PTHR39515">
    <property type="entry name" value="CONSERVED PROTEIN"/>
    <property type="match status" value="1"/>
</dbReference>
<reference evidence="5 6" key="1">
    <citation type="submission" date="2020-08" db="EMBL/GenBank/DDBJ databases">
        <title>Whole genome shotgun sequence of Actinocatenispora thailandica NBRC 105041.</title>
        <authorList>
            <person name="Komaki H."/>
            <person name="Tamura T."/>
        </authorList>
    </citation>
    <scope>NUCLEOTIDE SEQUENCE [LARGE SCALE GENOMIC DNA]</scope>
    <source>
        <strain evidence="5 6">NBRC 105041</strain>
    </source>
</reference>
<organism evidence="5 6">
    <name type="scientific">Actinocatenispora thailandica</name>
    <dbReference type="NCBI Taxonomy" id="227318"/>
    <lineage>
        <taxon>Bacteria</taxon>
        <taxon>Bacillati</taxon>
        <taxon>Actinomycetota</taxon>
        <taxon>Actinomycetes</taxon>
        <taxon>Micromonosporales</taxon>
        <taxon>Micromonosporaceae</taxon>
        <taxon>Actinocatenispora</taxon>
    </lineage>
</organism>
<dbReference type="PROSITE" id="PS50995">
    <property type="entry name" value="HTH_MARR_2"/>
    <property type="match status" value="1"/>
</dbReference>
<accession>A0A7R7DU10</accession>